<dbReference type="Pfam" id="PF15264">
    <property type="entry name" value="TSSC4"/>
    <property type="match status" value="1"/>
</dbReference>
<comment type="caution">
    <text evidence="2">The sequence shown here is derived from an EMBL/GenBank/DDBJ whole genome shotgun (WGS) entry which is preliminary data.</text>
</comment>
<reference evidence="2 3" key="2">
    <citation type="submission" date="2020-07" db="EMBL/GenBank/DDBJ databases">
        <title>Genome assembly of wild tea tree DASZ reveals pedigree and selection history of tea varieties.</title>
        <authorList>
            <person name="Zhang W."/>
        </authorList>
    </citation>
    <scope>NUCLEOTIDE SEQUENCE [LARGE SCALE GENOMIC DNA]</scope>
    <source>
        <strain evidence="3">cv. G240</strain>
        <tissue evidence="2">Leaf</tissue>
    </source>
</reference>
<evidence type="ECO:0000313" key="3">
    <source>
        <dbReference type="Proteomes" id="UP000593564"/>
    </source>
</evidence>
<dbReference type="AlphaFoldDB" id="A0A7J7G290"/>
<evidence type="ECO:0000313" key="2">
    <source>
        <dbReference type="EMBL" id="KAF5934843.1"/>
    </source>
</evidence>
<feature type="region of interest" description="Disordered" evidence="1">
    <location>
        <begin position="23"/>
        <end position="139"/>
    </location>
</feature>
<sequence>MASSSDSMDNTFRARVQKIFGSLSSSSSSSLRPAWSLTGDEVEKRQWRRPSSAKDDDQTPVSFSFDGLFARNTRRRHDLQDINDDDDQLGGGRHSSEYGEGDGRDEWEIRSSIGLDSTLDNEEEEDEYDKVAEGRENVSDRLYMSDVTNHGPYLNSHNVLPSSVHNAPRDPRANQFAARLGLNEEKVEDQKYCSNHTSDDESIPKVEEPHIKASEDGCKLKSILKRKNNAASSKAQKHVRFDPDCKDDCEEASEKPRDFMTGTSSMENSISHHNSLLAGNTPGFPNYVLNPSKYTHYSFDSPSEIDDESNSQACVDLLKLVKMSKPKESGSQSGEVSSHLPITFIPRKKASGARPEDNSSEVKQNQDEVCKQSLIQTEFPLCIAAVETQRIEVNAMEDELETTATDAGAVSKKPCRLYRTMSKLEDLVS</sequence>
<organism evidence="2 3">
    <name type="scientific">Camellia sinensis</name>
    <name type="common">Tea plant</name>
    <name type="synonym">Thea sinensis</name>
    <dbReference type="NCBI Taxonomy" id="4442"/>
    <lineage>
        <taxon>Eukaryota</taxon>
        <taxon>Viridiplantae</taxon>
        <taxon>Streptophyta</taxon>
        <taxon>Embryophyta</taxon>
        <taxon>Tracheophyta</taxon>
        <taxon>Spermatophyta</taxon>
        <taxon>Magnoliopsida</taxon>
        <taxon>eudicotyledons</taxon>
        <taxon>Gunneridae</taxon>
        <taxon>Pentapetalae</taxon>
        <taxon>asterids</taxon>
        <taxon>Ericales</taxon>
        <taxon>Theaceae</taxon>
        <taxon>Camellia</taxon>
    </lineage>
</organism>
<accession>A0A7J7G290</accession>
<feature type="compositionally biased region" description="Basic and acidic residues" evidence="1">
    <location>
        <begin position="94"/>
        <end position="109"/>
    </location>
</feature>
<feature type="region of interest" description="Disordered" evidence="1">
    <location>
        <begin position="326"/>
        <end position="365"/>
    </location>
</feature>
<dbReference type="Proteomes" id="UP000593564">
    <property type="component" value="Unassembled WGS sequence"/>
</dbReference>
<dbReference type="PANTHER" id="PTHR13445">
    <property type="entry name" value="TUMOR SUPPRESSING SUBTRANSFERABLE CANDIDATE 4 TSSC4"/>
    <property type="match status" value="1"/>
</dbReference>
<feature type="compositionally biased region" description="Basic and acidic residues" evidence="1">
    <location>
        <begin position="129"/>
        <end position="139"/>
    </location>
</feature>
<protein>
    <recommendedName>
        <fullName evidence="4">Protein TSSC4</fullName>
    </recommendedName>
</protein>
<dbReference type="PANTHER" id="PTHR13445:SF5">
    <property type="entry name" value="PROTEIN TSSC4"/>
    <property type="match status" value="1"/>
</dbReference>
<gene>
    <name evidence="2" type="ORF">HYC85_025972</name>
</gene>
<keyword evidence="3" id="KW-1185">Reference proteome</keyword>
<evidence type="ECO:0000256" key="1">
    <source>
        <dbReference type="SAM" id="MobiDB-lite"/>
    </source>
</evidence>
<evidence type="ECO:0008006" key="4">
    <source>
        <dbReference type="Google" id="ProtNLM"/>
    </source>
</evidence>
<name>A0A7J7G290_CAMSI</name>
<dbReference type="EMBL" id="JACBKZ010000013">
    <property type="protein sequence ID" value="KAF5934843.1"/>
    <property type="molecule type" value="Genomic_DNA"/>
</dbReference>
<dbReference type="InterPro" id="IPR029338">
    <property type="entry name" value="TSSC4"/>
</dbReference>
<reference evidence="3" key="1">
    <citation type="journal article" date="2020" name="Nat. Commun.">
        <title>Genome assembly of wild tea tree DASZ reveals pedigree and selection history of tea varieties.</title>
        <authorList>
            <person name="Zhang W."/>
            <person name="Zhang Y."/>
            <person name="Qiu H."/>
            <person name="Guo Y."/>
            <person name="Wan H."/>
            <person name="Zhang X."/>
            <person name="Scossa F."/>
            <person name="Alseekh S."/>
            <person name="Zhang Q."/>
            <person name="Wang P."/>
            <person name="Xu L."/>
            <person name="Schmidt M.H."/>
            <person name="Jia X."/>
            <person name="Li D."/>
            <person name="Zhu A."/>
            <person name="Guo F."/>
            <person name="Chen W."/>
            <person name="Ni D."/>
            <person name="Usadel B."/>
            <person name="Fernie A.R."/>
            <person name="Wen W."/>
        </authorList>
    </citation>
    <scope>NUCLEOTIDE SEQUENCE [LARGE SCALE GENOMIC DNA]</scope>
    <source>
        <strain evidence="3">cv. G240</strain>
    </source>
</reference>
<proteinExistence type="predicted"/>
<feature type="compositionally biased region" description="Basic and acidic residues" evidence="1">
    <location>
        <begin position="239"/>
        <end position="258"/>
    </location>
</feature>
<feature type="compositionally biased region" description="Acidic residues" evidence="1">
    <location>
        <begin position="119"/>
        <end position="128"/>
    </location>
</feature>
<feature type="region of interest" description="Disordered" evidence="1">
    <location>
        <begin position="229"/>
        <end position="260"/>
    </location>
</feature>